<protein>
    <submittedName>
        <fullName evidence="2">CbtA family protein</fullName>
    </submittedName>
</protein>
<evidence type="ECO:0000313" key="3">
    <source>
        <dbReference type="Proteomes" id="UP000324351"/>
    </source>
</evidence>
<dbReference type="Pfam" id="PF09490">
    <property type="entry name" value="CbtA"/>
    <property type="match status" value="1"/>
</dbReference>
<keyword evidence="1" id="KW-0472">Membrane</keyword>
<gene>
    <name evidence="2" type="ORF">F0U47_13165</name>
</gene>
<reference evidence="2 3" key="1">
    <citation type="submission" date="2019-09" db="EMBL/GenBank/DDBJ databases">
        <title>Nocardioides panacisoli sp. nov., isolated from the soil of a ginseng field.</title>
        <authorList>
            <person name="Cho C."/>
        </authorList>
    </citation>
    <scope>NUCLEOTIDE SEQUENCE [LARGE SCALE GENOMIC DNA]</scope>
    <source>
        <strain evidence="2 3">BN140041</strain>
    </source>
</reference>
<feature type="transmembrane region" description="Helical" evidence="1">
    <location>
        <begin position="181"/>
        <end position="200"/>
    </location>
</feature>
<keyword evidence="1" id="KW-0812">Transmembrane</keyword>
<reference evidence="2 3" key="2">
    <citation type="submission" date="2019-09" db="EMBL/GenBank/DDBJ databases">
        <authorList>
            <person name="Jin C."/>
        </authorList>
    </citation>
    <scope>NUCLEOTIDE SEQUENCE [LARGE SCALE GENOMIC DNA]</scope>
    <source>
        <strain evidence="2 3">BN140041</strain>
    </source>
</reference>
<keyword evidence="1" id="KW-1133">Transmembrane helix</keyword>
<sequence>MTPAAFLVRGLVAGLLAGLVAFGVAFALGEPHVDHAIGLEEAAAEHLTPEEVAAEEAAAAEPGMVEISRENQKSFGLLTGTAAVGTALGGLTALAAAAVVGRLGRLSARGSTLLVAGIGFVAVALVPFVKYPATPPAVGDPETISDRTAEYFALVLISVLAAIGAVVVGRRLLGRFDGVDAGLIAAGGFVAVVSAAGLLLPSVNEVGAFPADLLWQFRRSSILTLASLWATIAVILTVLVGRLHDAVTADAQRRALAAGL</sequence>
<keyword evidence="3" id="KW-1185">Reference proteome</keyword>
<dbReference type="InterPro" id="IPR012666">
    <property type="entry name" value="CbtA_put"/>
</dbReference>
<feature type="transmembrane region" description="Helical" evidence="1">
    <location>
        <begin position="112"/>
        <end position="131"/>
    </location>
</feature>
<feature type="transmembrane region" description="Helical" evidence="1">
    <location>
        <begin position="151"/>
        <end position="169"/>
    </location>
</feature>
<proteinExistence type="predicted"/>
<name>A0A5B1M4A7_9ACTN</name>
<comment type="caution">
    <text evidence="2">The sequence shown here is derived from an EMBL/GenBank/DDBJ whole genome shotgun (WGS) entry which is preliminary data.</text>
</comment>
<accession>A0A5B1M4A7</accession>
<evidence type="ECO:0000256" key="1">
    <source>
        <dbReference type="SAM" id="Phobius"/>
    </source>
</evidence>
<dbReference type="AlphaFoldDB" id="A0A5B1M4A7"/>
<dbReference type="Proteomes" id="UP000324351">
    <property type="component" value="Unassembled WGS sequence"/>
</dbReference>
<feature type="transmembrane region" description="Helical" evidence="1">
    <location>
        <begin position="220"/>
        <end position="243"/>
    </location>
</feature>
<evidence type="ECO:0000313" key="2">
    <source>
        <dbReference type="EMBL" id="KAA1426607.1"/>
    </source>
</evidence>
<organism evidence="2 3">
    <name type="scientific">Nocardioides antri</name>
    <dbReference type="NCBI Taxonomy" id="2607659"/>
    <lineage>
        <taxon>Bacteria</taxon>
        <taxon>Bacillati</taxon>
        <taxon>Actinomycetota</taxon>
        <taxon>Actinomycetes</taxon>
        <taxon>Propionibacteriales</taxon>
        <taxon>Nocardioidaceae</taxon>
        <taxon>Nocardioides</taxon>
    </lineage>
</organism>
<feature type="transmembrane region" description="Helical" evidence="1">
    <location>
        <begin position="75"/>
        <end position="100"/>
    </location>
</feature>
<dbReference type="EMBL" id="VUJW01000008">
    <property type="protein sequence ID" value="KAA1426607.1"/>
    <property type="molecule type" value="Genomic_DNA"/>
</dbReference>